<evidence type="ECO:0000313" key="2">
    <source>
        <dbReference type="EMBL" id="GFC90160.1"/>
    </source>
</evidence>
<sequence length="143" mass="15927">KTTGKSTQGSKSHQKTVSESAPAEEPMQTIQDLEEPSHQEFETSVANDQPIIEASQHLEWLQQQKKPPTPDRACYVERRRDDADKDEEPSVGSDRGSKRRREGKKPESTSALKEKRTKTTGKSTQGSKSHQKTVSESAPAEEP</sequence>
<feature type="compositionally biased region" description="Polar residues" evidence="1">
    <location>
        <begin position="1"/>
        <end position="19"/>
    </location>
</feature>
<proteinExistence type="predicted"/>
<protein>
    <submittedName>
        <fullName evidence="2">Uncharacterized protein</fullName>
    </submittedName>
</protein>
<feature type="non-terminal residue" evidence="2">
    <location>
        <position position="143"/>
    </location>
</feature>
<feature type="non-terminal residue" evidence="2">
    <location>
        <position position="1"/>
    </location>
</feature>
<feature type="compositionally biased region" description="Basic and acidic residues" evidence="1">
    <location>
        <begin position="74"/>
        <end position="83"/>
    </location>
</feature>
<gene>
    <name evidence="2" type="ORF">Tci_862130</name>
</gene>
<feature type="region of interest" description="Disordered" evidence="1">
    <location>
        <begin position="1"/>
        <end position="143"/>
    </location>
</feature>
<organism evidence="2">
    <name type="scientific">Tanacetum cinerariifolium</name>
    <name type="common">Dalmatian daisy</name>
    <name type="synonym">Chrysanthemum cinerariifolium</name>
    <dbReference type="NCBI Taxonomy" id="118510"/>
    <lineage>
        <taxon>Eukaryota</taxon>
        <taxon>Viridiplantae</taxon>
        <taxon>Streptophyta</taxon>
        <taxon>Embryophyta</taxon>
        <taxon>Tracheophyta</taxon>
        <taxon>Spermatophyta</taxon>
        <taxon>Magnoliopsida</taxon>
        <taxon>eudicotyledons</taxon>
        <taxon>Gunneridae</taxon>
        <taxon>Pentapetalae</taxon>
        <taxon>asterids</taxon>
        <taxon>campanulids</taxon>
        <taxon>Asterales</taxon>
        <taxon>Asteraceae</taxon>
        <taxon>Asteroideae</taxon>
        <taxon>Anthemideae</taxon>
        <taxon>Anthemidinae</taxon>
        <taxon>Tanacetum</taxon>
    </lineage>
</organism>
<comment type="caution">
    <text evidence="2">The sequence shown here is derived from an EMBL/GenBank/DDBJ whole genome shotgun (WGS) entry which is preliminary data.</text>
</comment>
<reference evidence="2" key="1">
    <citation type="journal article" date="2019" name="Sci. Rep.">
        <title>Draft genome of Tanacetum cinerariifolium, the natural source of mosquito coil.</title>
        <authorList>
            <person name="Yamashiro T."/>
            <person name="Shiraishi A."/>
            <person name="Satake H."/>
            <person name="Nakayama K."/>
        </authorList>
    </citation>
    <scope>NUCLEOTIDE SEQUENCE</scope>
</reference>
<name>A0A699RTW9_TANCI</name>
<accession>A0A699RTW9</accession>
<dbReference type="AlphaFoldDB" id="A0A699RTW9"/>
<evidence type="ECO:0000256" key="1">
    <source>
        <dbReference type="SAM" id="MobiDB-lite"/>
    </source>
</evidence>
<dbReference type="EMBL" id="BKCJ011124831">
    <property type="protein sequence ID" value="GFC90160.1"/>
    <property type="molecule type" value="Genomic_DNA"/>
</dbReference>